<feature type="region of interest" description="Disordered" evidence="1">
    <location>
        <begin position="51"/>
        <end position="80"/>
    </location>
</feature>
<dbReference type="SUPFAM" id="SSF46565">
    <property type="entry name" value="Chaperone J-domain"/>
    <property type="match status" value="1"/>
</dbReference>
<keyword evidence="2" id="KW-0472">Membrane</keyword>
<reference evidence="4 5" key="1">
    <citation type="journal article" date="2011" name="Proc. Natl. Acad. Sci. U.S.A.">
        <title>Genome and transcriptome analyses of the mountain pine beetle-fungal symbiont Grosmannia clavigera, a lodgepole pine pathogen.</title>
        <authorList>
            <person name="DiGuistini S."/>
            <person name="Wang Y."/>
            <person name="Liao N.Y."/>
            <person name="Taylor G."/>
            <person name="Tanguay P."/>
            <person name="Feau N."/>
            <person name="Henrissat B."/>
            <person name="Chan S.K."/>
            <person name="Hesse-Orce U."/>
            <person name="Alamouti S.M."/>
            <person name="Tsui C.K.M."/>
            <person name="Docking R.T."/>
            <person name="Levasseur A."/>
            <person name="Haridas S."/>
            <person name="Robertson G."/>
            <person name="Birol I."/>
            <person name="Holt R.A."/>
            <person name="Marra M.A."/>
            <person name="Hamelin R.C."/>
            <person name="Hirst M."/>
            <person name="Jones S.J.M."/>
            <person name="Bohlmann J."/>
            <person name="Breuil C."/>
        </authorList>
    </citation>
    <scope>NUCLEOTIDE SEQUENCE [LARGE SCALE GENOMIC DNA]</scope>
    <source>
        <strain evidence="5">kw1407 / UAMH 11150</strain>
    </source>
</reference>
<proteinExistence type="predicted"/>
<dbReference type="GeneID" id="25978712"/>
<evidence type="ECO:0000259" key="3">
    <source>
        <dbReference type="PROSITE" id="PS50076"/>
    </source>
</evidence>
<keyword evidence="5" id="KW-1185">Reference proteome</keyword>
<dbReference type="InterPro" id="IPR018253">
    <property type="entry name" value="DnaJ_domain_CS"/>
</dbReference>
<keyword evidence="2" id="KW-1133">Transmembrane helix</keyword>
<evidence type="ECO:0000256" key="1">
    <source>
        <dbReference type="SAM" id="MobiDB-lite"/>
    </source>
</evidence>
<dbReference type="RefSeq" id="XP_014172827.1">
    <property type="nucleotide sequence ID" value="XM_014317352.1"/>
</dbReference>
<keyword evidence="2" id="KW-0812">Transmembrane</keyword>
<dbReference type="HOGENOM" id="CLU_063296_1_0_1"/>
<dbReference type="PROSITE" id="PS00636">
    <property type="entry name" value="DNAJ_1"/>
    <property type="match status" value="1"/>
</dbReference>
<gene>
    <name evidence="4" type="ORF">CMQ_5395</name>
</gene>
<dbReference type="CDD" id="cd06257">
    <property type="entry name" value="DnaJ"/>
    <property type="match status" value="1"/>
</dbReference>
<dbReference type="InterPro" id="IPR001623">
    <property type="entry name" value="DnaJ_domain"/>
</dbReference>
<dbReference type="AlphaFoldDB" id="F0XG30"/>
<dbReference type="InParanoid" id="F0XG30"/>
<feature type="region of interest" description="Disordered" evidence="1">
    <location>
        <begin position="302"/>
        <end position="323"/>
    </location>
</feature>
<dbReference type="PROSITE" id="PS50076">
    <property type="entry name" value="DNAJ_2"/>
    <property type="match status" value="1"/>
</dbReference>
<dbReference type="STRING" id="655863.F0XG30"/>
<evidence type="ECO:0000313" key="4">
    <source>
        <dbReference type="EMBL" id="EFX03345.1"/>
    </source>
</evidence>
<dbReference type="InterPro" id="IPR036869">
    <property type="entry name" value="J_dom_sf"/>
</dbReference>
<sequence length="323" mass="36401">MFVRFTAAPACPCCSVHCIFSSSLYSSASARRPRFYLAPRPQRQPFATAVRDDGVGHNQQSSRSAQSRHKHGQRGGNALFWPTSTNPTPYEIFNQAREAPYQKAQFYQLVKLYHPDRHRHVAGPGYKHGHGQDHGHGYGLSASTMLERYRLIVAANEILSNPAKRRAYDLYGVGWAGHTAAHTSYRSADQSWRSRPGSAANNATWEDWEQWHNERSGNSRGEKQVTQFMSNGGFAVIVIFFIVLGGIAQVTRAGSTSLTMLEMQDQQHEKISRKLLDQETGHAPLSREDRVWTFLERREGWYNLSSSPSLPPTRQPDDSRSGK</sequence>
<accession>F0XG30</accession>
<evidence type="ECO:0000256" key="2">
    <source>
        <dbReference type="SAM" id="Phobius"/>
    </source>
</evidence>
<feature type="domain" description="J" evidence="3">
    <location>
        <begin position="88"/>
        <end position="172"/>
    </location>
</feature>
<dbReference type="Proteomes" id="UP000007796">
    <property type="component" value="Unassembled WGS sequence"/>
</dbReference>
<evidence type="ECO:0000313" key="5">
    <source>
        <dbReference type="Proteomes" id="UP000007796"/>
    </source>
</evidence>
<name>F0XG30_GROCL</name>
<organism evidence="5">
    <name type="scientific">Grosmannia clavigera (strain kw1407 / UAMH 11150)</name>
    <name type="common">Blue stain fungus</name>
    <name type="synonym">Graphiocladiella clavigera</name>
    <dbReference type="NCBI Taxonomy" id="655863"/>
    <lineage>
        <taxon>Eukaryota</taxon>
        <taxon>Fungi</taxon>
        <taxon>Dikarya</taxon>
        <taxon>Ascomycota</taxon>
        <taxon>Pezizomycotina</taxon>
        <taxon>Sordariomycetes</taxon>
        <taxon>Sordariomycetidae</taxon>
        <taxon>Ophiostomatales</taxon>
        <taxon>Ophiostomataceae</taxon>
        <taxon>Leptographium</taxon>
    </lineage>
</organism>
<dbReference type="EMBL" id="GL629767">
    <property type="protein sequence ID" value="EFX03345.1"/>
    <property type="molecule type" value="Genomic_DNA"/>
</dbReference>
<dbReference type="eggNOG" id="ENOG502RYTK">
    <property type="taxonomic scope" value="Eukaryota"/>
</dbReference>
<dbReference type="OrthoDB" id="445556at2759"/>
<protein>
    <submittedName>
        <fullName evidence="4">Hsp40 co-chaperone</fullName>
    </submittedName>
</protein>
<dbReference type="Gene3D" id="1.10.287.110">
    <property type="entry name" value="DnaJ domain"/>
    <property type="match status" value="1"/>
</dbReference>
<feature type="transmembrane region" description="Helical" evidence="2">
    <location>
        <begin position="228"/>
        <end position="250"/>
    </location>
</feature>